<reference evidence="2 3" key="1">
    <citation type="submission" date="2016-11" db="EMBL/GenBank/DDBJ databases">
        <authorList>
            <person name="Varghese N."/>
            <person name="Submissions S."/>
        </authorList>
    </citation>
    <scope>NUCLEOTIDE SEQUENCE [LARGE SCALE GENOMIC DNA]</scope>
    <source>
        <strain evidence="2 3">DSM 20664</strain>
    </source>
</reference>
<evidence type="ECO:0000313" key="2">
    <source>
        <dbReference type="EMBL" id="SIN72358.1"/>
    </source>
</evidence>
<protein>
    <recommendedName>
        <fullName evidence="4">DUF83 domain-containing protein</fullName>
    </recommendedName>
</protein>
<keyword evidence="1" id="KW-1133">Transmembrane helix</keyword>
<dbReference type="EMBL" id="FSQZ01000001">
    <property type="protein sequence ID" value="SIN72358.1"/>
    <property type="molecule type" value="Genomic_DNA"/>
</dbReference>
<feature type="transmembrane region" description="Helical" evidence="1">
    <location>
        <begin position="60"/>
        <end position="78"/>
    </location>
</feature>
<evidence type="ECO:0008006" key="4">
    <source>
        <dbReference type="Google" id="ProtNLM"/>
    </source>
</evidence>
<evidence type="ECO:0000256" key="1">
    <source>
        <dbReference type="SAM" id="Phobius"/>
    </source>
</evidence>
<keyword evidence="1" id="KW-0472">Membrane</keyword>
<gene>
    <name evidence="2" type="ORF">SAMN05444368_1515</name>
</gene>
<keyword evidence="3" id="KW-1185">Reference proteome</keyword>
<proteinExistence type="predicted"/>
<dbReference type="RefSeq" id="WP_014807485.1">
    <property type="nucleotide sequence ID" value="NZ_DAONLC010000002.1"/>
</dbReference>
<name>A0ABY1JEC6_9BACT</name>
<organism evidence="2 3">
    <name type="scientific">Acetomicrobium flavidum</name>
    <dbReference type="NCBI Taxonomy" id="49896"/>
    <lineage>
        <taxon>Bacteria</taxon>
        <taxon>Thermotogati</taxon>
        <taxon>Synergistota</taxon>
        <taxon>Synergistia</taxon>
        <taxon>Synergistales</taxon>
        <taxon>Acetomicrobiaceae</taxon>
        <taxon>Acetomicrobium</taxon>
    </lineage>
</organism>
<sequence>MKGKISASLLAQYAYCPRSAWYRAHGIVPKGNGSSKLLKKGKRAHKFFGIFERFYGLWSLIWRAAFLALVGGIALWVYQRLK</sequence>
<comment type="caution">
    <text evidence="2">The sequence shown here is derived from an EMBL/GenBank/DDBJ whole genome shotgun (WGS) entry which is preliminary data.</text>
</comment>
<accession>A0ABY1JEC6</accession>
<evidence type="ECO:0000313" key="3">
    <source>
        <dbReference type="Proteomes" id="UP000185093"/>
    </source>
</evidence>
<keyword evidence="1" id="KW-0812">Transmembrane</keyword>
<dbReference type="Proteomes" id="UP000185093">
    <property type="component" value="Unassembled WGS sequence"/>
</dbReference>